<evidence type="ECO:0000313" key="4">
    <source>
        <dbReference type="Proteomes" id="UP000240572"/>
    </source>
</evidence>
<keyword evidence="1" id="KW-0129">CBS domain</keyword>
<evidence type="ECO:0000313" key="3">
    <source>
        <dbReference type="EMBL" id="PSK90799.1"/>
    </source>
</evidence>
<keyword evidence="4" id="KW-1185">Reference proteome</keyword>
<reference evidence="3 4" key="1">
    <citation type="submission" date="2018-03" db="EMBL/GenBank/DDBJ databases">
        <title>Genomic Encyclopedia of Type Strains, Phase III (KMG-III): the genomes of soil and plant-associated and newly described type strains.</title>
        <authorList>
            <person name="Whitman W."/>
        </authorList>
    </citation>
    <scope>NUCLEOTIDE SEQUENCE [LARGE SCALE GENOMIC DNA]</scope>
    <source>
        <strain evidence="3 4">CGMCC 1.12700</strain>
    </source>
</reference>
<dbReference type="InterPro" id="IPR000644">
    <property type="entry name" value="CBS_dom"/>
</dbReference>
<comment type="caution">
    <text evidence="3">The sequence shown here is derived from an EMBL/GenBank/DDBJ whole genome shotgun (WGS) entry which is preliminary data.</text>
</comment>
<accession>A0A2P8D0Q1</accession>
<evidence type="ECO:0000259" key="2">
    <source>
        <dbReference type="PROSITE" id="PS51371"/>
    </source>
</evidence>
<dbReference type="EMBL" id="PYGD01000007">
    <property type="protein sequence ID" value="PSK90799.1"/>
    <property type="molecule type" value="Genomic_DNA"/>
</dbReference>
<dbReference type="InterPro" id="IPR046342">
    <property type="entry name" value="CBS_dom_sf"/>
</dbReference>
<gene>
    <name evidence="3" type="ORF">B0I18_107211</name>
</gene>
<dbReference type="Gene3D" id="3.10.580.10">
    <property type="entry name" value="CBS-domain"/>
    <property type="match status" value="1"/>
</dbReference>
<name>A0A2P8D0Q1_9BACT</name>
<feature type="domain" description="CBS" evidence="2">
    <location>
        <begin position="107"/>
        <end position="163"/>
    </location>
</feature>
<dbReference type="Proteomes" id="UP000240572">
    <property type="component" value="Unassembled WGS sequence"/>
</dbReference>
<organism evidence="3 4">
    <name type="scientific">Taibaiella chishuiensis</name>
    <dbReference type="NCBI Taxonomy" id="1434707"/>
    <lineage>
        <taxon>Bacteria</taxon>
        <taxon>Pseudomonadati</taxon>
        <taxon>Bacteroidota</taxon>
        <taxon>Chitinophagia</taxon>
        <taxon>Chitinophagales</taxon>
        <taxon>Chitinophagaceae</taxon>
        <taxon>Taibaiella</taxon>
    </lineage>
</organism>
<dbReference type="RefSeq" id="WP_106524069.1">
    <property type="nucleotide sequence ID" value="NZ_PYGD01000007.1"/>
</dbReference>
<proteinExistence type="predicted"/>
<protein>
    <submittedName>
        <fullName evidence="3">CBS domain-containing protein</fullName>
    </submittedName>
</protein>
<dbReference type="SUPFAM" id="SSF54631">
    <property type="entry name" value="CBS-domain pair"/>
    <property type="match status" value="1"/>
</dbReference>
<sequence>MNFLEILKEVQSTKKSIKTTPHVALKHLGFAKRGWRVNEKVYKLLEDHDVMCEPTFEHVYIYGEIEISARPKASIKKSTEENEDSDPIPRLSLLKASDLTVEIDGAPNPNKLIFVNRDTTVEKAVTLMLYHDFSQLPILSGKTVEGMISWKSIGKAMSLGHPCETVNQCKEDVRVLELNVPLFDAVKTILEKEVVLVKKRDQSICGIVTITDIGEQFISMAEPFLVLEQIENHIRKILDKKFSEEELNAICNPDATRKPLEVLSDLNFGDYLKLIEGENNFKKLGLKVDRVMFLNQLDDVRQIRNDVMHFDPDIKNSELMIILRRTVKFLSNLLHP</sequence>
<dbReference type="AlphaFoldDB" id="A0A2P8D0Q1"/>
<dbReference type="OrthoDB" id="291940at2"/>
<dbReference type="Pfam" id="PF00571">
    <property type="entry name" value="CBS"/>
    <property type="match status" value="1"/>
</dbReference>
<dbReference type="PROSITE" id="PS51371">
    <property type="entry name" value="CBS"/>
    <property type="match status" value="1"/>
</dbReference>
<evidence type="ECO:0000256" key="1">
    <source>
        <dbReference type="PROSITE-ProRule" id="PRU00703"/>
    </source>
</evidence>